<feature type="transmembrane region" description="Helical" evidence="1">
    <location>
        <begin position="182"/>
        <end position="204"/>
    </location>
</feature>
<feature type="transmembrane region" description="Helical" evidence="1">
    <location>
        <begin position="46"/>
        <end position="64"/>
    </location>
</feature>
<comment type="caution">
    <text evidence="3">The sequence shown here is derived from an EMBL/GenBank/DDBJ whole genome shotgun (WGS) entry which is preliminary data.</text>
</comment>
<dbReference type="AlphaFoldDB" id="A0A813D6U2"/>
<dbReference type="Pfam" id="PF01757">
    <property type="entry name" value="Acyl_transf_3"/>
    <property type="match status" value="1"/>
</dbReference>
<protein>
    <recommendedName>
        <fullName evidence="2">Acyltransferase 3 domain-containing protein</fullName>
    </recommendedName>
</protein>
<feature type="domain" description="Acyltransferase 3" evidence="2">
    <location>
        <begin position="45"/>
        <end position="398"/>
    </location>
</feature>
<evidence type="ECO:0000256" key="1">
    <source>
        <dbReference type="SAM" id="Phobius"/>
    </source>
</evidence>
<keyword evidence="1" id="KW-0472">Membrane</keyword>
<evidence type="ECO:0000313" key="4">
    <source>
        <dbReference type="Proteomes" id="UP000654075"/>
    </source>
</evidence>
<accession>A0A813D6U2</accession>
<dbReference type="InterPro" id="IPR002656">
    <property type="entry name" value="Acyl_transf_3_dom"/>
</dbReference>
<dbReference type="EMBL" id="CAJNNV010000817">
    <property type="protein sequence ID" value="CAE8583645.1"/>
    <property type="molecule type" value="Genomic_DNA"/>
</dbReference>
<name>A0A813D6U2_POLGL</name>
<keyword evidence="4" id="KW-1185">Reference proteome</keyword>
<dbReference type="GO" id="GO:0016747">
    <property type="term" value="F:acyltransferase activity, transferring groups other than amino-acyl groups"/>
    <property type="evidence" value="ECO:0007669"/>
    <property type="project" value="InterPro"/>
</dbReference>
<feature type="transmembrane region" description="Helical" evidence="1">
    <location>
        <begin position="84"/>
        <end position="103"/>
    </location>
</feature>
<dbReference type="Proteomes" id="UP000654075">
    <property type="component" value="Unassembled WGS sequence"/>
</dbReference>
<organism evidence="3 4">
    <name type="scientific">Polarella glacialis</name>
    <name type="common">Dinoflagellate</name>
    <dbReference type="NCBI Taxonomy" id="89957"/>
    <lineage>
        <taxon>Eukaryota</taxon>
        <taxon>Sar</taxon>
        <taxon>Alveolata</taxon>
        <taxon>Dinophyceae</taxon>
        <taxon>Suessiales</taxon>
        <taxon>Suessiaceae</taxon>
        <taxon>Polarella</taxon>
    </lineage>
</organism>
<feature type="transmembrane region" description="Helical" evidence="1">
    <location>
        <begin position="391"/>
        <end position="408"/>
    </location>
</feature>
<evidence type="ECO:0000313" key="3">
    <source>
        <dbReference type="EMBL" id="CAE8583645.1"/>
    </source>
</evidence>
<dbReference type="OrthoDB" id="424197at2759"/>
<keyword evidence="1" id="KW-1133">Transmembrane helix</keyword>
<feature type="transmembrane region" description="Helical" evidence="1">
    <location>
        <begin position="124"/>
        <end position="142"/>
    </location>
</feature>
<gene>
    <name evidence="3" type="ORF">PGLA1383_LOCUS2601</name>
</gene>
<reference evidence="3" key="1">
    <citation type="submission" date="2021-02" db="EMBL/GenBank/DDBJ databases">
        <authorList>
            <person name="Dougan E. K."/>
            <person name="Rhodes N."/>
            <person name="Thang M."/>
            <person name="Chan C."/>
        </authorList>
    </citation>
    <scope>NUCLEOTIDE SEQUENCE</scope>
</reference>
<feature type="transmembrane region" description="Helical" evidence="1">
    <location>
        <begin position="350"/>
        <end position="371"/>
    </location>
</feature>
<sequence>MGAHTPIANGAAVEVNNYAEEKPPAVSSQALSTTAKTASKKPRIDCIDGCRFALVFPIIVGHFVRFGTKSELLLKLLTQENVLVGGFFIISGYVSGYVATNMGERKADEKKLKDPELFFWQKVMSYYPLHFLISTSFAPLFIQVDRWVNLPWSTTRFHAFLNYTLMQAWFSSEAEIWNPPTWFLSALTFANALMPSVLTSVASLSKHGLRNLLRGLTVISMLQKLSYSQGKQYFSNVGISAKKTSNLWNLTRFHPIGALVEITMGIASVREVMLDDAVERSKPVMNPAWLFLASYGTLALRCTRLDLNDAIIRSALFVPLYSRFLTAMHRDCMTERPSAITRFFGSKTMVWLGSLAFPMFMIHGPLGQLFYKKAVAMRLWGKVMPQKFFPIYLLLVLLSGQVLNEGFVKNALVQRMSARAAQILAKHTRGMLQDIVVDEKLNGQDR</sequence>
<evidence type="ECO:0000259" key="2">
    <source>
        <dbReference type="Pfam" id="PF01757"/>
    </source>
</evidence>
<proteinExistence type="predicted"/>
<keyword evidence="1" id="KW-0812">Transmembrane</keyword>